<reference evidence="4 5" key="2">
    <citation type="submission" date="2024-07" db="EMBL/GenBank/DDBJ databases">
        <authorList>
            <person name="Akdeniz Z."/>
        </authorList>
    </citation>
    <scope>NUCLEOTIDE SEQUENCE [LARGE SCALE GENOMIC DNA]</scope>
</reference>
<dbReference type="Pfam" id="PF12799">
    <property type="entry name" value="LRR_4"/>
    <property type="match status" value="1"/>
</dbReference>
<evidence type="ECO:0000313" key="5">
    <source>
        <dbReference type="Proteomes" id="UP001642409"/>
    </source>
</evidence>
<evidence type="ECO:0000313" key="4">
    <source>
        <dbReference type="EMBL" id="CAL6063434.1"/>
    </source>
</evidence>
<dbReference type="Proteomes" id="UP001642409">
    <property type="component" value="Unassembled WGS sequence"/>
</dbReference>
<dbReference type="EMBL" id="CATOUU010000666">
    <property type="protein sequence ID" value="CAI9939557.1"/>
    <property type="molecule type" value="Genomic_DNA"/>
</dbReference>
<dbReference type="Gene3D" id="3.80.10.10">
    <property type="entry name" value="Ribonuclease Inhibitor"/>
    <property type="match status" value="2"/>
</dbReference>
<dbReference type="AlphaFoldDB" id="A0AA86PQZ4"/>
<evidence type="ECO:0000256" key="2">
    <source>
        <dbReference type="ARBA" id="ARBA00022737"/>
    </source>
</evidence>
<dbReference type="PROSITE" id="PS51450">
    <property type="entry name" value="LRR"/>
    <property type="match status" value="2"/>
</dbReference>
<reference evidence="3" key="1">
    <citation type="submission" date="2023-06" db="EMBL/GenBank/DDBJ databases">
        <authorList>
            <person name="Kurt Z."/>
        </authorList>
    </citation>
    <scope>NUCLEOTIDE SEQUENCE</scope>
</reference>
<dbReference type="InterPro" id="IPR032675">
    <property type="entry name" value="LRR_dom_sf"/>
</dbReference>
<dbReference type="InterPro" id="IPR025875">
    <property type="entry name" value="Leu-rich_rpt_4"/>
</dbReference>
<protein>
    <submittedName>
        <fullName evidence="3">Leucine-rich repeat domain-containing protein</fullName>
    </submittedName>
    <submittedName>
        <fullName evidence="4">Leucine-rich_repeat domain-containing protein</fullName>
    </submittedName>
</protein>
<keyword evidence="1" id="KW-0433">Leucine-rich repeat</keyword>
<dbReference type="InterPro" id="IPR050836">
    <property type="entry name" value="SDS22/Internalin_LRR"/>
</dbReference>
<dbReference type="PANTHER" id="PTHR46652">
    <property type="entry name" value="LEUCINE-RICH REPEAT AND IQ DOMAIN-CONTAINING PROTEIN 1-RELATED"/>
    <property type="match status" value="1"/>
</dbReference>
<gene>
    <name evidence="3" type="ORF">HINF_LOCUS27202</name>
    <name evidence="4" type="ORF">HINF_LOCUS50870</name>
</gene>
<dbReference type="SUPFAM" id="SSF52058">
    <property type="entry name" value="L domain-like"/>
    <property type="match status" value="1"/>
</dbReference>
<dbReference type="PANTHER" id="PTHR46652:SF3">
    <property type="entry name" value="LEUCINE-RICH REPEAT-CONTAINING PROTEIN 9"/>
    <property type="match status" value="1"/>
</dbReference>
<proteinExistence type="predicted"/>
<dbReference type="InterPro" id="IPR001611">
    <property type="entry name" value="Leu-rich_rpt"/>
</dbReference>
<accession>A0AA86PQZ4</accession>
<name>A0AA86PQZ4_9EUKA</name>
<sequence length="460" mass="52895">MTEYVTEQNQNALNADYNAKMTLKYAGKIKDGNLQIGNWLSADPEVTNLRFLEKFDIQTLKLHIRNDMCVQLRSSLLKELSIFNIREYDQDEKQKQRLNMQVDDLELENLEVLILENNNLVNDQLYNLTKFKKLNTLNVSWNKVDLTHIHMVISLTKLSMVSCGLKNIDLISSLVNLQELNLSGNTSIDLSPLYKIDSLTKLSLNNCYLKNIGQIVQLTNLDVLNIASNILQTIDSIRLLVNLKELNISQNKQIDISPLKDLVGLIILNMRSCALTQLSALKHLINLQTLNLYNNPNINISELQYLKNLTHLNLADCYLVSIYVLRPLMNLEELNVKTNNIVYLDADLNQMTKLENLIAERNRIRDFSSLEKHPNYNIINENGSNQEDPSQAELYLANKFRKIELPNIQLKLIPHKALKTALKNYKQDINATISNARQSQIQFTANVVRLFQLLNQFGFE</sequence>
<comment type="caution">
    <text evidence="3">The sequence shown here is derived from an EMBL/GenBank/DDBJ whole genome shotgun (WGS) entry which is preliminary data.</text>
</comment>
<keyword evidence="5" id="KW-1185">Reference proteome</keyword>
<organism evidence="3">
    <name type="scientific">Hexamita inflata</name>
    <dbReference type="NCBI Taxonomy" id="28002"/>
    <lineage>
        <taxon>Eukaryota</taxon>
        <taxon>Metamonada</taxon>
        <taxon>Diplomonadida</taxon>
        <taxon>Hexamitidae</taxon>
        <taxon>Hexamitinae</taxon>
        <taxon>Hexamita</taxon>
    </lineage>
</organism>
<dbReference type="EMBL" id="CAXDID020000246">
    <property type="protein sequence ID" value="CAL6063434.1"/>
    <property type="molecule type" value="Genomic_DNA"/>
</dbReference>
<evidence type="ECO:0000313" key="3">
    <source>
        <dbReference type="EMBL" id="CAI9939557.1"/>
    </source>
</evidence>
<evidence type="ECO:0000256" key="1">
    <source>
        <dbReference type="ARBA" id="ARBA00022614"/>
    </source>
</evidence>
<keyword evidence="2" id="KW-0677">Repeat</keyword>